<reference evidence="2 3" key="1">
    <citation type="journal article" date="2019" name="Int. J. Syst. Evol. Microbiol.">
        <title>The Global Catalogue of Microorganisms (GCM) 10K type strain sequencing project: providing services to taxonomists for standard genome sequencing and annotation.</title>
        <authorList>
            <consortium name="The Broad Institute Genomics Platform"/>
            <consortium name="The Broad Institute Genome Sequencing Center for Infectious Disease"/>
            <person name="Wu L."/>
            <person name="Ma J."/>
        </authorList>
    </citation>
    <scope>NUCLEOTIDE SEQUENCE [LARGE SCALE GENOMIC DNA]</scope>
    <source>
        <strain evidence="2 3">JCM 19585</strain>
    </source>
</reference>
<evidence type="ECO:0000313" key="2">
    <source>
        <dbReference type="EMBL" id="GGL27665.1"/>
    </source>
</evidence>
<sequence>MTLSEFIEDVDAPQASLVVVNRDQPMPVQRMLEGLFEGQPVAVSEADLPEGERDVVLLVRDGDIVASSPLSAVMDAVLLVNSDLFITGSRGLEDAELPAVLAGLEDTRFDVRGYPETEKDKLLLIAVSRAIEREAWLAGEGRLRSAFQRLSRMNDESGTRAVYETLAETDVDVHVYGTPDWMPPVGFDVTAHAGYGDDFRRGWFVVFRRPEGGGTALVAYADTPRQWSGFWTSRDDVVDAVAKDVAYRL</sequence>
<feature type="domain" description="DICT" evidence="1">
    <location>
        <begin position="119"/>
        <end position="208"/>
    </location>
</feature>
<comment type="caution">
    <text evidence="2">The sequence shown here is derived from an EMBL/GenBank/DDBJ whole genome shotgun (WGS) entry which is preliminary data.</text>
</comment>
<name>A0A830F0J1_9EURY</name>
<gene>
    <name evidence="2" type="ORF">GCM10009037_09060</name>
</gene>
<dbReference type="AlphaFoldDB" id="A0A830F0J1"/>
<evidence type="ECO:0000259" key="1">
    <source>
        <dbReference type="Pfam" id="PF10069"/>
    </source>
</evidence>
<dbReference type="InterPro" id="IPR019278">
    <property type="entry name" value="DICT_dom"/>
</dbReference>
<dbReference type="OrthoDB" id="302327at2157"/>
<dbReference type="Pfam" id="PF10069">
    <property type="entry name" value="DICT"/>
    <property type="match status" value="1"/>
</dbReference>
<dbReference type="InterPro" id="IPR016954">
    <property type="entry name" value="Uncharacterised_Vng0742h"/>
</dbReference>
<accession>A0A830F0J1</accession>
<protein>
    <recommendedName>
        <fullName evidence="1">DICT domain-containing protein</fullName>
    </recommendedName>
</protein>
<evidence type="ECO:0000313" key="3">
    <source>
        <dbReference type="Proteomes" id="UP000628840"/>
    </source>
</evidence>
<proteinExistence type="predicted"/>
<keyword evidence="3" id="KW-1185">Reference proteome</keyword>
<dbReference type="EMBL" id="BMPF01000001">
    <property type="protein sequence ID" value="GGL27665.1"/>
    <property type="molecule type" value="Genomic_DNA"/>
</dbReference>
<dbReference type="RefSeq" id="WP_188879620.1">
    <property type="nucleotide sequence ID" value="NZ_BMPF01000001.1"/>
</dbReference>
<dbReference type="PIRSF" id="PIRSF030471">
    <property type="entry name" value="STR_Vng0742h_prd"/>
    <property type="match status" value="1"/>
</dbReference>
<dbReference type="Proteomes" id="UP000628840">
    <property type="component" value="Unassembled WGS sequence"/>
</dbReference>
<organism evidence="2 3">
    <name type="scientific">Halarchaeum grantii</name>
    <dbReference type="NCBI Taxonomy" id="1193105"/>
    <lineage>
        <taxon>Archaea</taxon>
        <taxon>Methanobacteriati</taxon>
        <taxon>Methanobacteriota</taxon>
        <taxon>Stenosarchaea group</taxon>
        <taxon>Halobacteria</taxon>
        <taxon>Halobacteriales</taxon>
        <taxon>Halobacteriaceae</taxon>
    </lineage>
</organism>